<dbReference type="InterPro" id="IPR009014">
    <property type="entry name" value="Transketo_C/PFOR_II"/>
</dbReference>
<comment type="similarity">
    <text evidence="2 10">Belongs to the transketolase family. DXPS subfamily.</text>
</comment>
<dbReference type="Pfam" id="PF02779">
    <property type="entry name" value="Transket_pyr"/>
    <property type="match status" value="1"/>
</dbReference>
<evidence type="ECO:0000256" key="8">
    <source>
        <dbReference type="ARBA" id="ARBA00023052"/>
    </source>
</evidence>
<dbReference type="NCBIfam" id="NF003933">
    <property type="entry name" value="PRK05444.2-2"/>
    <property type="match status" value="1"/>
</dbReference>
<evidence type="ECO:0000256" key="3">
    <source>
        <dbReference type="ARBA" id="ARBA00011738"/>
    </source>
</evidence>
<evidence type="ECO:0000259" key="11">
    <source>
        <dbReference type="SMART" id="SM00861"/>
    </source>
</evidence>
<comment type="subunit">
    <text evidence="3 10">Homodimer.</text>
</comment>
<dbReference type="GO" id="GO:0030976">
    <property type="term" value="F:thiamine pyrophosphate binding"/>
    <property type="evidence" value="ECO:0007669"/>
    <property type="project" value="UniProtKB-UniRule"/>
</dbReference>
<organism evidence="12 13">
    <name type="scientific">Candidatus Coprenecus avistercoris</name>
    <dbReference type="NCBI Taxonomy" id="2840730"/>
    <lineage>
        <taxon>Bacteria</taxon>
        <taxon>Pseudomonadati</taxon>
        <taxon>Bacteroidota</taxon>
        <taxon>Bacteroidia</taxon>
        <taxon>Bacteroidales</taxon>
        <taxon>Rikenellaceae</taxon>
        <taxon>Rikenellaceae incertae sedis</taxon>
        <taxon>Candidatus Coprenecus</taxon>
    </lineage>
</organism>
<dbReference type="GO" id="GO:0005829">
    <property type="term" value="C:cytosol"/>
    <property type="evidence" value="ECO:0007669"/>
    <property type="project" value="TreeGrafter"/>
</dbReference>
<dbReference type="Pfam" id="PF02780">
    <property type="entry name" value="Transketolase_C"/>
    <property type="match status" value="1"/>
</dbReference>
<dbReference type="InterPro" id="IPR020826">
    <property type="entry name" value="Transketolase_BS"/>
</dbReference>
<feature type="binding site" evidence="10">
    <location>
        <position position="145"/>
    </location>
    <ligand>
        <name>Mg(2+)</name>
        <dbReference type="ChEBI" id="CHEBI:18420"/>
    </ligand>
</feature>
<dbReference type="PROSITE" id="PS00802">
    <property type="entry name" value="TRANSKETOLASE_2"/>
    <property type="match status" value="1"/>
</dbReference>
<feature type="binding site" evidence="10">
    <location>
        <position position="73"/>
    </location>
    <ligand>
        <name>thiamine diphosphate</name>
        <dbReference type="ChEBI" id="CHEBI:58937"/>
    </ligand>
</feature>
<evidence type="ECO:0000256" key="10">
    <source>
        <dbReference type="HAMAP-Rule" id="MF_00315"/>
    </source>
</evidence>
<evidence type="ECO:0000256" key="4">
    <source>
        <dbReference type="ARBA" id="ARBA00022679"/>
    </source>
</evidence>
<comment type="cofactor">
    <cofactor evidence="10">
        <name>thiamine diphosphate</name>
        <dbReference type="ChEBI" id="CHEBI:58937"/>
    </cofactor>
    <text evidence="10">Binds 1 thiamine pyrophosphate per subunit.</text>
</comment>
<comment type="pathway">
    <text evidence="1 10">Metabolic intermediate biosynthesis; 1-deoxy-D-xylulose 5-phosphate biosynthesis; 1-deoxy-D-xylulose 5-phosphate from D-glyceraldehyde 3-phosphate and pyruvate: step 1/1.</text>
</comment>
<feature type="binding site" evidence="10">
    <location>
        <begin position="114"/>
        <end position="116"/>
    </location>
    <ligand>
        <name>thiamine diphosphate</name>
        <dbReference type="ChEBI" id="CHEBI:58937"/>
    </ligand>
</feature>
<dbReference type="SUPFAM" id="SSF52922">
    <property type="entry name" value="TK C-terminal domain-like"/>
    <property type="match status" value="1"/>
</dbReference>
<keyword evidence="8 10" id="KW-0786">Thiamine pyrophosphate</keyword>
<dbReference type="EC" id="2.2.1.7" evidence="10"/>
<feature type="binding site" evidence="10">
    <location>
        <position position="281"/>
    </location>
    <ligand>
        <name>thiamine diphosphate</name>
        <dbReference type="ChEBI" id="CHEBI:58937"/>
    </ligand>
</feature>
<dbReference type="CDD" id="cd07033">
    <property type="entry name" value="TPP_PYR_DXS_TK_like"/>
    <property type="match status" value="1"/>
</dbReference>
<feature type="binding site" evidence="10">
    <location>
        <position position="174"/>
    </location>
    <ligand>
        <name>thiamine diphosphate</name>
        <dbReference type="ChEBI" id="CHEBI:58937"/>
    </ligand>
</feature>
<feature type="binding site" evidence="10">
    <location>
        <begin position="146"/>
        <end position="147"/>
    </location>
    <ligand>
        <name>thiamine diphosphate</name>
        <dbReference type="ChEBI" id="CHEBI:58937"/>
    </ligand>
</feature>
<dbReference type="AlphaFoldDB" id="A0A9D1E2R1"/>
<comment type="catalytic activity">
    <reaction evidence="10">
        <text>D-glyceraldehyde 3-phosphate + pyruvate + H(+) = 1-deoxy-D-xylulose 5-phosphate + CO2</text>
        <dbReference type="Rhea" id="RHEA:12605"/>
        <dbReference type="ChEBI" id="CHEBI:15361"/>
        <dbReference type="ChEBI" id="CHEBI:15378"/>
        <dbReference type="ChEBI" id="CHEBI:16526"/>
        <dbReference type="ChEBI" id="CHEBI:57792"/>
        <dbReference type="ChEBI" id="CHEBI:59776"/>
        <dbReference type="EC" id="2.2.1.7"/>
    </reaction>
</comment>
<protein>
    <recommendedName>
        <fullName evidence="10">1-deoxy-D-xylulose-5-phosphate synthase</fullName>
        <ecNumber evidence="10">2.2.1.7</ecNumber>
    </recommendedName>
    <alternativeName>
        <fullName evidence="10">1-deoxyxylulose-5-phosphate synthase</fullName>
        <shortName evidence="10">DXP synthase</shortName>
        <shortName evidence="10">DXPS</shortName>
    </alternativeName>
</protein>
<dbReference type="FunFam" id="3.40.50.970:FF:000005">
    <property type="entry name" value="1-deoxy-D-xylulose-5-phosphate synthase"/>
    <property type="match status" value="1"/>
</dbReference>
<gene>
    <name evidence="10" type="primary">dxs</name>
    <name evidence="12" type="ORF">IAC94_08275</name>
</gene>
<dbReference type="NCBIfam" id="TIGR00204">
    <property type="entry name" value="dxs"/>
    <property type="match status" value="1"/>
</dbReference>
<reference evidence="12" key="1">
    <citation type="submission" date="2020-10" db="EMBL/GenBank/DDBJ databases">
        <authorList>
            <person name="Gilroy R."/>
        </authorList>
    </citation>
    <scope>NUCLEOTIDE SEQUENCE</scope>
    <source>
        <strain evidence="12">ChiHjej13B12-12457</strain>
    </source>
</reference>
<feature type="domain" description="Transketolase-like pyrimidine-binding" evidence="11">
    <location>
        <begin position="313"/>
        <end position="479"/>
    </location>
</feature>
<sequence>MSLLEKVNSPEDIRGFSVKQLETLCSEIRQYMIGCCATNPGHLGSSLGVVELAVALHYTYNTPTDKIVWDVGHQAYAHKIITGRREQFRTNRTYGGISGFPKMSESIFDSFGVGHSSTSVSAALGMATAAKLSGSGEKIVAVIGDGAMTGGLAFEGLNNAGAMKTDILVILNDNHISIDHGRGGLHDYLLKISTSETYNRIKNHVWDTIGSTRLRRWVQKVMFSTKMAIFRSGSLFESFGFRYFGAIDGHDIGQLTTTLASLRNIKGPKLLHVITKKGKGYRPAEEDQTVWHAPGTFDPVTGKRNFPAEPAAARYQDVFGETLLELARADEKIVAVTPAMASGCGMNIMMREIPERTFDVGIAEQHAVTFSAGLAAAGYLPFCNIYSSFMQRAYDNVIHDVALQKLKVILCLDRAGLVGEDGATHQGVFDLAAFRPVPNLVIASPLDELELRNLMYTAALPSFQGPIIIRYPRGNGEGVSWRGAEFRPVPLGRGRLLHPGKDVAVLSIGPIGNRAAEAVRRAAETGREALHYDMRFLKPLDTDILEEVCAKAGTVITVEDGMTAGGLHDAVASWIAERHPGIKVIGLGVPDKFVEQGTIKELRAECGYDTENIFKTICNYF</sequence>
<dbReference type="HAMAP" id="MF_00315">
    <property type="entry name" value="DXP_synth"/>
    <property type="match status" value="1"/>
</dbReference>
<dbReference type="GO" id="GO:0009228">
    <property type="term" value="P:thiamine biosynthetic process"/>
    <property type="evidence" value="ECO:0007669"/>
    <property type="project" value="UniProtKB-UniRule"/>
</dbReference>
<dbReference type="InterPro" id="IPR005475">
    <property type="entry name" value="Transketolase-like_Pyr-bd"/>
</dbReference>
<dbReference type="Gene3D" id="3.40.50.970">
    <property type="match status" value="2"/>
</dbReference>
<keyword evidence="4 10" id="KW-0808">Transferase</keyword>
<dbReference type="InterPro" id="IPR005477">
    <property type="entry name" value="Dxylulose-5-P_synthase"/>
</dbReference>
<dbReference type="InterPro" id="IPR033248">
    <property type="entry name" value="Transketolase_C"/>
</dbReference>
<dbReference type="Pfam" id="PF13292">
    <property type="entry name" value="DXP_synthase_N"/>
    <property type="match status" value="1"/>
</dbReference>
<dbReference type="GO" id="GO:0008661">
    <property type="term" value="F:1-deoxy-D-xylulose-5-phosphate synthase activity"/>
    <property type="evidence" value="ECO:0007669"/>
    <property type="project" value="UniProtKB-UniRule"/>
</dbReference>
<evidence type="ECO:0000313" key="12">
    <source>
        <dbReference type="EMBL" id="HIR63498.1"/>
    </source>
</evidence>
<proteinExistence type="inferred from homology"/>
<dbReference type="GO" id="GO:0016114">
    <property type="term" value="P:terpenoid biosynthetic process"/>
    <property type="evidence" value="ECO:0007669"/>
    <property type="project" value="UniProtKB-UniRule"/>
</dbReference>
<keyword evidence="6 10" id="KW-0460">Magnesium</keyword>
<evidence type="ECO:0000256" key="9">
    <source>
        <dbReference type="ARBA" id="ARBA00023229"/>
    </source>
</evidence>
<keyword evidence="5 10" id="KW-0479">Metal-binding</keyword>
<comment type="cofactor">
    <cofactor evidence="10">
        <name>Mg(2+)</name>
        <dbReference type="ChEBI" id="CHEBI:18420"/>
    </cofactor>
    <text evidence="10">Binds 1 Mg(2+) ion per subunit.</text>
</comment>
<dbReference type="GO" id="GO:0000287">
    <property type="term" value="F:magnesium ion binding"/>
    <property type="evidence" value="ECO:0007669"/>
    <property type="project" value="UniProtKB-UniRule"/>
</dbReference>
<evidence type="ECO:0000256" key="6">
    <source>
        <dbReference type="ARBA" id="ARBA00022842"/>
    </source>
</evidence>
<keyword evidence="7 10" id="KW-0784">Thiamine biosynthesis</keyword>
<feature type="binding site" evidence="10">
    <location>
        <position position="364"/>
    </location>
    <ligand>
        <name>thiamine diphosphate</name>
        <dbReference type="ChEBI" id="CHEBI:58937"/>
    </ligand>
</feature>
<dbReference type="SUPFAM" id="SSF52518">
    <property type="entry name" value="Thiamin diphosphate-binding fold (THDP-binding)"/>
    <property type="match status" value="2"/>
</dbReference>
<dbReference type="Proteomes" id="UP000886744">
    <property type="component" value="Unassembled WGS sequence"/>
</dbReference>
<dbReference type="GO" id="GO:0019288">
    <property type="term" value="P:isopentenyl diphosphate biosynthetic process, methylerythritol 4-phosphate pathway"/>
    <property type="evidence" value="ECO:0007669"/>
    <property type="project" value="TreeGrafter"/>
</dbReference>
<dbReference type="CDD" id="cd02007">
    <property type="entry name" value="TPP_DXS"/>
    <property type="match status" value="1"/>
</dbReference>
<dbReference type="Gene3D" id="3.40.50.920">
    <property type="match status" value="1"/>
</dbReference>
<evidence type="ECO:0000256" key="7">
    <source>
        <dbReference type="ARBA" id="ARBA00022977"/>
    </source>
</evidence>
<reference evidence="12" key="2">
    <citation type="journal article" date="2021" name="PeerJ">
        <title>Extensive microbial diversity within the chicken gut microbiome revealed by metagenomics and culture.</title>
        <authorList>
            <person name="Gilroy R."/>
            <person name="Ravi A."/>
            <person name="Getino M."/>
            <person name="Pursley I."/>
            <person name="Horton D.L."/>
            <person name="Alikhan N.F."/>
            <person name="Baker D."/>
            <person name="Gharbi K."/>
            <person name="Hall N."/>
            <person name="Watson M."/>
            <person name="Adriaenssens E.M."/>
            <person name="Foster-Nyarko E."/>
            <person name="Jarju S."/>
            <person name="Secka A."/>
            <person name="Antonio M."/>
            <person name="Oren A."/>
            <person name="Chaudhuri R.R."/>
            <person name="La Ragione R."/>
            <person name="Hildebrand F."/>
            <person name="Pallen M.J."/>
        </authorList>
    </citation>
    <scope>NUCLEOTIDE SEQUENCE</scope>
    <source>
        <strain evidence="12">ChiHjej13B12-12457</strain>
    </source>
</reference>
<dbReference type="InterPro" id="IPR029061">
    <property type="entry name" value="THDP-binding"/>
</dbReference>
<dbReference type="PANTHER" id="PTHR43322:SF5">
    <property type="entry name" value="1-DEOXY-D-XYLULOSE-5-PHOSPHATE SYNTHASE, CHLOROPLASTIC"/>
    <property type="match status" value="1"/>
</dbReference>
<accession>A0A9D1E2R1</accession>
<feature type="binding site" evidence="10">
    <location>
        <position position="174"/>
    </location>
    <ligand>
        <name>Mg(2+)</name>
        <dbReference type="ChEBI" id="CHEBI:18420"/>
    </ligand>
</feature>
<evidence type="ECO:0000256" key="1">
    <source>
        <dbReference type="ARBA" id="ARBA00004980"/>
    </source>
</evidence>
<keyword evidence="9 10" id="KW-0414">Isoprene biosynthesis</keyword>
<dbReference type="SMART" id="SM00861">
    <property type="entry name" value="Transket_pyr"/>
    <property type="match status" value="1"/>
</dbReference>
<evidence type="ECO:0000313" key="13">
    <source>
        <dbReference type="Proteomes" id="UP000886744"/>
    </source>
</evidence>
<name>A0A9D1E2R1_9BACT</name>
<dbReference type="EMBL" id="DVHI01000100">
    <property type="protein sequence ID" value="HIR63498.1"/>
    <property type="molecule type" value="Genomic_DNA"/>
</dbReference>
<dbReference type="PANTHER" id="PTHR43322">
    <property type="entry name" value="1-D-DEOXYXYLULOSE 5-PHOSPHATE SYNTHASE-RELATED"/>
    <property type="match status" value="1"/>
</dbReference>
<comment type="caution">
    <text evidence="12">The sequence shown here is derived from an EMBL/GenBank/DDBJ whole genome shotgun (WGS) entry which is preliminary data.</text>
</comment>
<evidence type="ECO:0000256" key="5">
    <source>
        <dbReference type="ARBA" id="ARBA00022723"/>
    </source>
</evidence>
<evidence type="ECO:0000256" key="2">
    <source>
        <dbReference type="ARBA" id="ARBA00011081"/>
    </source>
</evidence>
<comment type="function">
    <text evidence="10">Catalyzes the acyloin condensation reaction between C atoms 2 and 3 of pyruvate and glyceraldehyde 3-phosphate to yield 1-deoxy-D-xylulose-5-phosphate (DXP).</text>
</comment>